<dbReference type="SUPFAM" id="SSF55811">
    <property type="entry name" value="Nudix"/>
    <property type="match status" value="1"/>
</dbReference>
<dbReference type="STRING" id="136037.A0A067R445"/>
<dbReference type="Pfam" id="PF25969">
    <property type="entry name" value="NUDT9_N"/>
    <property type="match status" value="1"/>
</dbReference>
<dbReference type="InterPro" id="IPR039989">
    <property type="entry name" value="NUDT9"/>
</dbReference>
<protein>
    <submittedName>
        <fullName evidence="2">ADP-ribose pyrophosphatase, mitochondrial</fullName>
    </submittedName>
</protein>
<evidence type="ECO:0000313" key="2">
    <source>
        <dbReference type="EMBL" id="KDR12722.1"/>
    </source>
</evidence>
<evidence type="ECO:0000259" key="1">
    <source>
        <dbReference type="PROSITE" id="PS51462"/>
    </source>
</evidence>
<dbReference type="AlphaFoldDB" id="A0A067R445"/>
<dbReference type="InterPro" id="IPR000086">
    <property type="entry name" value="NUDIX_hydrolase_dom"/>
</dbReference>
<sequence>MSLGRLTHLFRMLHRKCRSHYYYPRTNNTKSRVQVPDEKVPWDTKWEEYNPLTYTASHIVGQPWADPDITDSNFHPQWNKMDGNINRESYMGVYQIVDSYPLNPLGRTGLRGRGVLGRWGPNHAADPVVTRWRRDKSDNVEIHQNTNKPILQFVAIQRRDTGEWAIPGGMVDPGEMVTSTLKREFMEEALNVLESDYAEREKCKATIGKFFEEGENLYRGYVDDPRNTDNAWIETVAVNFHDDSGTSVGAFPLCAGDDAVNVRWVDIGCDLSLYASHIDIIEKVVARHIAHW</sequence>
<name>A0A067R445_ZOONE</name>
<dbReference type="Pfam" id="PF00293">
    <property type="entry name" value="NUDIX"/>
    <property type="match status" value="1"/>
</dbReference>
<dbReference type="GO" id="GO:0047631">
    <property type="term" value="F:ADP-ribose diphosphatase activity"/>
    <property type="evidence" value="ECO:0007669"/>
    <property type="project" value="InterPro"/>
</dbReference>
<reference evidence="2 3" key="1">
    <citation type="journal article" date="2014" name="Nat. Commun.">
        <title>Molecular traces of alternative social organization in a termite genome.</title>
        <authorList>
            <person name="Terrapon N."/>
            <person name="Li C."/>
            <person name="Robertson H.M."/>
            <person name="Ji L."/>
            <person name="Meng X."/>
            <person name="Booth W."/>
            <person name="Chen Z."/>
            <person name="Childers C.P."/>
            <person name="Glastad K.M."/>
            <person name="Gokhale K."/>
            <person name="Gowin J."/>
            <person name="Gronenberg W."/>
            <person name="Hermansen R.A."/>
            <person name="Hu H."/>
            <person name="Hunt B.G."/>
            <person name="Huylmans A.K."/>
            <person name="Khalil S.M."/>
            <person name="Mitchell R.D."/>
            <person name="Munoz-Torres M.C."/>
            <person name="Mustard J.A."/>
            <person name="Pan H."/>
            <person name="Reese J.T."/>
            <person name="Scharf M.E."/>
            <person name="Sun F."/>
            <person name="Vogel H."/>
            <person name="Xiao J."/>
            <person name="Yang W."/>
            <person name="Yang Z."/>
            <person name="Yang Z."/>
            <person name="Zhou J."/>
            <person name="Zhu J."/>
            <person name="Brent C.S."/>
            <person name="Elsik C.G."/>
            <person name="Goodisman M.A."/>
            <person name="Liberles D.A."/>
            <person name="Roe R.M."/>
            <person name="Vargo E.L."/>
            <person name="Vilcinskas A."/>
            <person name="Wang J."/>
            <person name="Bornberg-Bauer E."/>
            <person name="Korb J."/>
            <person name="Zhang G."/>
            <person name="Liebig J."/>
        </authorList>
    </citation>
    <scope>NUCLEOTIDE SEQUENCE [LARGE SCALE GENOMIC DNA]</scope>
    <source>
        <tissue evidence="2">Whole organism</tissue>
    </source>
</reference>
<accession>A0A067R445</accession>
<dbReference type="PANTHER" id="PTHR13030:SF8">
    <property type="entry name" value="ADP-RIBOSE PYROPHOSPHATASE, MITOCHONDRIAL"/>
    <property type="match status" value="1"/>
</dbReference>
<dbReference type="OrthoDB" id="9972248at2759"/>
<keyword evidence="3" id="KW-1185">Reference proteome</keyword>
<dbReference type="EMBL" id="KK852994">
    <property type="protein sequence ID" value="KDR12722.1"/>
    <property type="molecule type" value="Genomic_DNA"/>
</dbReference>
<dbReference type="PROSITE" id="PS51462">
    <property type="entry name" value="NUDIX"/>
    <property type="match status" value="1"/>
</dbReference>
<dbReference type="FunFam" id="3.90.79.10:FF:000021">
    <property type="entry name" value="ADP-ribose pyrophosphatase, mitochondrial isoform X1"/>
    <property type="match status" value="1"/>
</dbReference>
<dbReference type="eggNOG" id="KOG4195">
    <property type="taxonomic scope" value="Eukaryota"/>
</dbReference>
<evidence type="ECO:0000313" key="3">
    <source>
        <dbReference type="Proteomes" id="UP000027135"/>
    </source>
</evidence>
<proteinExistence type="predicted"/>
<gene>
    <name evidence="2" type="ORF">L798_12514</name>
</gene>
<dbReference type="PANTHER" id="PTHR13030">
    <property type="entry name" value="NUDIX HYDROLASE"/>
    <property type="match status" value="1"/>
</dbReference>
<dbReference type="FunCoup" id="A0A067R445">
    <property type="interactions" value="1247"/>
</dbReference>
<organism evidence="2 3">
    <name type="scientific">Zootermopsis nevadensis</name>
    <name type="common">Dampwood termite</name>
    <dbReference type="NCBI Taxonomy" id="136037"/>
    <lineage>
        <taxon>Eukaryota</taxon>
        <taxon>Metazoa</taxon>
        <taxon>Ecdysozoa</taxon>
        <taxon>Arthropoda</taxon>
        <taxon>Hexapoda</taxon>
        <taxon>Insecta</taxon>
        <taxon>Pterygota</taxon>
        <taxon>Neoptera</taxon>
        <taxon>Polyneoptera</taxon>
        <taxon>Dictyoptera</taxon>
        <taxon>Blattodea</taxon>
        <taxon>Blattoidea</taxon>
        <taxon>Termitoidae</taxon>
        <taxon>Termopsidae</taxon>
        <taxon>Zootermopsis</taxon>
    </lineage>
</organism>
<dbReference type="Gene3D" id="3.90.79.10">
    <property type="entry name" value="Nucleoside Triphosphate Pyrophosphohydrolase"/>
    <property type="match status" value="1"/>
</dbReference>
<dbReference type="Proteomes" id="UP000027135">
    <property type="component" value="Unassembled WGS sequence"/>
</dbReference>
<dbReference type="InterPro" id="IPR015797">
    <property type="entry name" value="NUDIX_hydrolase-like_dom_sf"/>
</dbReference>
<dbReference type="OMA" id="VQVYQGY"/>
<feature type="domain" description="Nudix hydrolase" evidence="1">
    <location>
        <begin position="132"/>
        <end position="287"/>
    </location>
</feature>
<dbReference type="InParanoid" id="A0A067R445"/>
<dbReference type="CDD" id="cd03670">
    <property type="entry name" value="NUDIX_ADPRase_Nudt9"/>
    <property type="match status" value="1"/>
</dbReference>